<comment type="caution">
    <text evidence="1">The sequence shown here is derived from an EMBL/GenBank/DDBJ whole genome shotgun (WGS) entry which is preliminary data.</text>
</comment>
<dbReference type="AlphaFoldDB" id="A0A840WST3"/>
<name>A0A840WST3_9ACTN</name>
<dbReference type="RefSeq" id="WP_184366486.1">
    <property type="nucleotide sequence ID" value="NZ_BAAAKM010000007.1"/>
</dbReference>
<evidence type="ECO:0000313" key="1">
    <source>
        <dbReference type="EMBL" id="MBB5493188.1"/>
    </source>
</evidence>
<organism evidence="1 2">
    <name type="scientific">Nocardiopsis metallicus</name>
    <dbReference type="NCBI Taxonomy" id="179819"/>
    <lineage>
        <taxon>Bacteria</taxon>
        <taxon>Bacillati</taxon>
        <taxon>Actinomycetota</taxon>
        <taxon>Actinomycetes</taxon>
        <taxon>Streptosporangiales</taxon>
        <taxon>Nocardiopsidaceae</taxon>
        <taxon>Nocardiopsis</taxon>
    </lineage>
</organism>
<gene>
    <name evidence="1" type="ORF">HNR07_004325</name>
</gene>
<dbReference type="EMBL" id="JACHDO010000001">
    <property type="protein sequence ID" value="MBB5493188.1"/>
    <property type="molecule type" value="Genomic_DNA"/>
</dbReference>
<sequence length="171" mass="19120">MHDIYSRDLLTVIDEALQPPAHLTPTQLSEWHSHTLRNRLPLIREALRIAHEEADAELATELVDQAMFKHPNPPGAIRVVGGDGASLPTPAQQPPPGEGELPIPEHILCPLLYLNWNLTIEGRPPHETFVARRPFGWTGEGDRWERVTATSRHELLRLLGYRLLGTNPPAA</sequence>
<dbReference type="Proteomes" id="UP000579647">
    <property type="component" value="Unassembled WGS sequence"/>
</dbReference>
<protein>
    <submittedName>
        <fullName evidence="1">Uncharacterized protein</fullName>
    </submittedName>
</protein>
<accession>A0A840WST3</accession>
<keyword evidence="2" id="KW-1185">Reference proteome</keyword>
<evidence type="ECO:0000313" key="2">
    <source>
        <dbReference type="Proteomes" id="UP000579647"/>
    </source>
</evidence>
<proteinExistence type="predicted"/>
<reference evidence="1 2" key="1">
    <citation type="submission" date="2020-08" db="EMBL/GenBank/DDBJ databases">
        <title>Sequencing the genomes of 1000 actinobacteria strains.</title>
        <authorList>
            <person name="Klenk H.-P."/>
        </authorList>
    </citation>
    <scope>NUCLEOTIDE SEQUENCE [LARGE SCALE GENOMIC DNA]</scope>
    <source>
        <strain evidence="1 2">DSM 44598</strain>
    </source>
</reference>